<dbReference type="GeneID" id="9836959"/>
<comment type="caution">
    <text evidence="1">The sequence shown here is derived from an EMBL/GenBank/DDBJ whole genome shotgun (WGS) entry which is preliminary data.</text>
</comment>
<reference evidence="2" key="1">
    <citation type="journal article" date="2006" name="Proc. Natl. Acad. Sci. U.S.A.">
        <title>Genome analysis of the smallest free-living eukaryote Ostreococcus tauri unveils many unique features.</title>
        <authorList>
            <person name="Derelle E."/>
            <person name="Ferraz C."/>
            <person name="Rombauts S."/>
            <person name="Rouze P."/>
            <person name="Worden A.Z."/>
            <person name="Robbens S."/>
            <person name="Partensky F."/>
            <person name="Degroeve S."/>
            <person name="Echeynie S."/>
            <person name="Cooke R."/>
            <person name="Saeys Y."/>
            <person name="Wuyts J."/>
            <person name="Jabbari K."/>
            <person name="Bowler C."/>
            <person name="Panaud O."/>
            <person name="Piegu B."/>
            <person name="Ball S.G."/>
            <person name="Ral J.-P."/>
            <person name="Bouget F.-Y."/>
            <person name="Piganeau G."/>
            <person name="De Baets B."/>
            <person name="Picard A."/>
            <person name="Delseny M."/>
            <person name="Demaille J."/>
            <person name="Van de Peer Y."/>
            <person name="Moreau H."/>
        </authorList>
    </citation>
    <scope>NUCLEOTIDE SEQUENCE [LARGE SCALE GENOMIC DNA]</scope>
    <source>
        <strain evidence="2">OTTH 0595 / CCAP 157/2 / RCC745</strain>
    </source>
</reference>
<dbReference type="OrthoDB" id="341421at2759"/>
<dbReference type="InParanoid" id="A0A090N3X6"/>
<dbReference type="PANTHER" id="PTHR13271:SF103">
    <property type="entry name" value="N-METHYLTRANSFERASE DOMAIN AND SET DOMAIN CONTAINING PROTEIN-RELATED"/>
    <property type="match status" value="1"/>
</dbReference>
<dbReference type="InterPro" id="IPR050600">
    <property type="entry name" value="SETD3_SETD6_MTase"/>
</dbReference>
<dbReference type="KEGG" id="ota:OT_ostta07g04610"/>
<organism evidence="1 2">
    <name type="scientific">Ostreococcus tauri</name>
    <name type="common">Marine green alga</name>
    <dbReference type="NCBI Taxonomy" id="70448"/>
    <lineage>
        <taxon>Eukaryota</taxon>
        <taxon>Viridiplantae</taxon>
        <taxon>Chlorophyta</taxon>
        <taxon>Mamiellophyceae</taxon>
        <taxon>Mamiellales</taxon>
        <taxon>Bathycoccaceae</taxon>
        <taxon>Ostreococcus</taxon>
    </lineage>
</organism>
<name>A0A090N3X6_OSTTA</name>
<keyword evidence="2" id="KW-1185">Reference proteome</keyword>
<dbReference type="InterPro" id="IPR046341">
    <property type="entry name" value="SET_dom_sf"/>
</dbReference>
<dbReference type="PANTHER" id="PTHR13271">
    <property type="entry name" value="UNCHARACTERIZED PUTATIVE METHYLTRANSFERASE"/>
    <property type="match status" value="1"/>
</dbReference>
<accession>A0A090N3X6</accession>
<dbReference type="AlphaFoldDB" id="A0A090N3X6"/>
<dbReference type="Proteomes" id="UP000009170">
    <property type="component" value="Unassembled WGS sequence"/>
</dbReference>
<dbReference type="GO" id="GO:0016279">
    <property type="term" value="F:protein-lysine N-methyltransferase activity"/>
    <property type="evidence" value="ECO:0007669"/>
    <property type="project" value="TreeGrafter"/>
</dbReference>
<dbReference type="CDD" id="cd10527">
    <property type="entry name" value="SET_LSMT"/>
    <property type="match status" value="1"/>
</dbReference>
<reference evidence="1 2" key="2">
    <citation type="journal article" date="2014" name="BMC Genomics">
        <title>An improved genome of the model marine alga Ostreococcus tauri unfolds by assessing Illumina de novo assemblies.</title>
        <authorList>
            <person name="Blanc-Mathieu R."/>
            <person name="Verhelst B."/>
            <person name="Derelle E."/>
            <person name="Rombauts S."/>
            <person name="Bouget F.Y."/>
            <person name="Carre I."/>
            <person name="Chateau A."/>
            <person name="Eyre-Walker A."/>
            <person name="Grimsley N."/>
            <person name="Moreau H."/>
            <person name="Piegu B."/>
            <person name="Rivals E."/>
            <person name="Schackwitz W."/>
            <person name="Van de Peer Y."/>
            <person name="Piganeau G."/>
        </authorList>
    </citation>
    <scope>NUCLEOTIDE SEQUENCE [LARGE SCALE GENOMIC DNA]</scope>
    <source>
        <strain evidence="2">OTTH 0595 / CCAP 157/2 / RCC745</strain>
    </source>
</reference>
<protein>
    <submittedName>
        <fullName evidence="1">Unnamed product</fullName>
    </submittedName>
</protein>
<dbReference type="Gene3D" id="3.90.1410.10">
    <property type="entry name" value="set domain protein methyltransferase, domain 1"/>
    <property type="match status" value="1"/>
</dbReference>
<dbReference type="RefSeq" id="XP_003080556.2">
    <property type="nucleotide sequence ID" value="XM_003080508.2"/>
</dbReference>
<gene>
    <name evidence="1" type="ORF">OT_ostta07g04610</name>
</gene>
<proteinExistence type="predicted"/>
<evidence type="ECO:0000313" key="1">
    <source>
        <dbReference type="EMBL" id="CEF98883.1"/>
    </source>
</evidence>
<evidence type="ECO:0000313" key="2">
    <source>
        <dbReference type="Proteomes" id="UP000009170"/>
    </source>
</evidence>
<dbReference type="EMBL" id="CAID01000007">
    <property type="protein sequence ID" value="CEF98883.1"/>
    <property type="molecule type" value="Genomic_DNA"/>
</dbReference>
<sequence>MAPGRGLGISIAIPIDDVECASVARAIAGASLEVEFLVDDPRASTVVASTRRLMTLARAASVRWSELRGRTIEDVALEIRAGDARFERWTRDAEAVEQASTAEQAAIGLALRTLADAIAGAVGDGDAVRTFTRAREVVRAWAWAVSETVRGKGATERGARRDDACEDMFTWAVARGGTFKCAPCACEVGSSVMREVRAVERVEAGECVARVPWDALLGVEQTVETSSPSPTSEILKQLTRMGDQIIMVIWLTAALDAFECGDASAYEEWAPALRALPTRASSSLAWNADDLGAVAGEDLANRLREYRRSVKVQYDALFPALCEQVPEAFPARAFGDYAKFERAYDIWTSYAMKVQDPDSLQIREVIVPGVFLCNHSLSAHSVRYTSLERGTKAFRLELSRGCVEGEAITISYGRLDNADLLMFYGFSLENNPYDRVSLHSITGDANETQLEALRHASNACEHDLTRLPVCLARDGSLDRVLAQIRILYAPQQFMQWCELDEYHPFVVVDFELEHEILQRLVERLRAMRDEIHTCDDINTPDLTQVASASYWYRHEQMRIMESAITRMESLLHEYATRVRKRNRNQH</sequence>
<dbReference type="SUPFAM" id="SSF82199">
    <property type="entry name" value="SET domain"/>
    <property type="match status" value="1"/>
</dbReference>